<dbReference type="SUPFAM" id="SSF47413">
    <property type="entry name" value="lambda repressor-like DNA-binding domains"/>
    <property type="match status" value="1"/>
</dbReference>
<dbReference type="Gene3D" id="1.10.260.40">
    <property type="entry name" value="lambda repressor-like DNA-binding domains"/>
    <property type="match status" value="1"/>
</dbReference>
<evidence type="ECO:0000313" key="2">
    <source>
        <dbReference type="EMBL" id="GIJ53232.1"/>
    </source>
</evidence>
<evidence type="ECO:0000313" key="3">
    <source>
        <dbReference type="Proteomes" id="UP000612585"/>
    </source>
</evidence>
<proteinExistence type="predicted"/>
<protein>
    <recommendedName>
        <fullName evidence="1">HTH cro/C1-type domain-containing protein</fullName>
    </recommendedName>
</protein>
<dbReference type="EMBL" id="BOPG01000005">
    <property type="protein sequence ID" value="GIJ53232.1"/>
    <property type="molecule type" value="Genomic_DNA"/>
</dbReference>
<name>A0A8J4DYN6_9ACTN</name>
<comment type="caution">
    <text evidence="2">The sequence shown here is derived from an EMBL/GenBank/DDBJ whole genome shotgun (WGS) entry which is preliminary data.</text>
</comment>
<dbReference type="CDD" id="cd00093">
    <property type="entry name" value="HTH_XRE"/>
    <property type="match status" value="1"/>
</dbReference>
<dbReference type="Proteomes" id="UP000612585">
    <property type="component" value="Unassembled WGS sequence"/>
</dbReference>
<dbReference type="GO" id="GO:0003677">
    <property type="term" value="F:DNA binding"/>
    <property type="evidence" value="ECO:0007669"/>
    <property type="project" value="InterPro"/>
</dbReference>
<keyword evidence="3" id="KW-1185">Reference proteome</keyword>
<dbReference type="PANTHER" id="PTHR43236:SF2">
    <property type="entry name" value="BLL0069 PROTEIN"/>
    <property type="match status" value="1"/>
</dbReference>
<gene>
    <name evidence="2" type="ORF">Vau01_007480</name>
</gene>
<dbReference type="PROSITE" id="PS50943">
    <property type="entry name" value="HTH_CROC1"/>
    <property type="match status" value="1"/>
</dbReference>
<organism evidence="2 3">
    <name type="scientific">Virgisporangium aurantiacum</name>
    <dbReference type="NCBI Taxonomy" id="175570"/>
    <lineage>
        <taxon>Bacteria</taxon>
        <taxon>Bacillati</taxon>
        <taxon>Actinomycetota</taxon>
        <taxon>Actinomycetes</taxon>
        <taxon>Micromonosporales</taxon>
        <taxon>Micromonosporaceae</taxon>
        <taxon>Virgisporangium</taxon>
    </lineage>
</organism>
<dbReference type="Pfam" id="PF01381">
    <property type="entry name" value="HTH_3"/>
    <property type="match status" value="1"/>
</dbReference>
<dbReference type="InterPro" id="IPR052345">
    <property type="entry name" value="Rad_response_metalloprotease"/>
</dbReference>
<feature type="domain" description="HTH cro/C1-type" evidence="1">
    <location>
        <begin position="1"/>
        <end position="46"/>
    </location>
</feature>
<sequence>MSAAELARRIDMTTQTVSNWERGRQRPTEDALNVVADVLNVPKSFLSRTHIEAVGEERVSFRARTRIQAAARDAALAAATLSIELNTFIEEKFHLPRTNVPTLERPRPEMAAEYVRAK</sequence>
<accession>A0A8J4DYN6</accession>
<dbReference type="InterPro" id="IPR010982">
    <property type="entry name" value="Lambda_DNA-bd_dom_sf"/>
</dbReference>
<dbReference type="InterPro" id="IPR001387">
    <property type="entry name" value="Cro/C1-type_HTH"/>
</dbReference>
<evidence type="ECO:0000259" key="1">
    <source>
        <dbReference type="PROSITE" id="PS50943"/>
    </source>
</evidence>
<dbReference type="PANTHER" id="PTHR43236">
    <property type="entry name" value="ANTITOXIN HIGA1"/>
    <property type="match status" value="1"/>
</dbReference>
<dbReference type="AlphaFoldDB" id="A0A8J4DYN6"/>
<reference evidence="2" key="1">
    <citation type="submission" date="2021-01" db="EMBL/GenBank/DDBJ databases">
        <title>Whole genome shotgun sequence of Virgisporangium aurantiacum NBRC 16421.</title>
        <authorList>
            <person name="Komaki H."/>
            <person name="Tamura T."/>
        </authorList>
    </citation>
    <scope>NUCLEOTIDE SEQUENCE</scope>
    <source>
        <strain evidence="2">NBRC 16421</strain>
    </source>
</reference>